<accession>A0A1H1QZ58</accession>
<name>A0A1H1QZ58_9CELL</name>
<organism evidence="3 4">
    <name type="scientific">Paraoerskovia marina</name>
    <dbReference type="NCBI Taxonomy" id="545619"/>
    <lineage>
        <taxon>Bacteria</taxon>
        <taxon>Bacillati</taxon>
        <taxon>Actinomycetota</taxon>
        <taxon>Actinomycetes</taxon>
        <taxon>Micrococcales</taxon>
        <taxon>Cellulomonadaceae</taxon>
        <taxon>Paraoerskovia</taxon>
    </lineage>
</organism>
<dbReference type="RefSeq" id="WP_083371947.1">
    <property type="nucleotide sequence ID" value="NZ_LT629776.1"/>
</dbReference>
<evidence type="ECO:0000256" key="1">
    <source>
        <dbReference type="SAM" id="MobiDB-lite"/>
    </source>
</evidence>
<reference evidence="3 4" key="1">
    <citation type="submission" date="2016-10" db="EMBL/GenBank/DDBJ databases">
        <authorList>
            <person name="de Groot N.N."/>
        </authorList>
    </citation>
    <scope>NUCLEOTIDE SEQUENCE [LARGE SCALE GENOMIC DNA]</scope>
    <source>
        <strain evidence="3 4">DSM 22126</strain>
    </source>
</reference>
<dbReference type="EMBL" id="LT629776">
    <property type="protein sequence ID" value="SDS28777.1"/>
    <property type="molecule type" value="Genomic_DNA"/>
</dbReference>
<evidence type="ECO:0000256" key="2">
    <source>
        <dbReference type="SAM" id="Phobius"/>
    </source>
</evidence>
<dbReference type="Proteomes" id="UP000185663">
    <property type="component" value="Chromosome I"/>
</dbReference>
<protein>
    <recommendedName>
        <fullName evidence="5">LysM domain-containing protein</fullName>
    </recommendedName>
</protein>
<proteinExistence type="predicted"/>
<feature type="region of interest" description="Disordered" evidence="1">
    <location>
        <begin position="137"/>
        <end position="190"/>
    </location>
</feature>
<keyword evidence="2" id="KW-1133">Transmembrane helix</keyword>
<feature type="compositionally biased region" description="Low complexity" evidence="1">
    <location>
        <begin position="166"/>
        <end position="177"/>
    </location>
</feature>
<keyword evidence="4" id="KW-1185">Reference proteome</keyword>
<sequence>MLTLASAASAVLLVRHGLAVVKRTPLDIEDVVEIAVCMLGAATASWLLLSGLLACLCLVARGAGTQWRAGERLVARIAPAVVRRLTRIGITATVSAGLVLPGAGALATDTAAGSGADPATSTSVSVTAVATPLDVGWTSSASPNDRESHTVPEAVDPTWHSTRSDAPAAEPAPAPRATVVSHPAPVQARDDRRSTAVVVLRGDSLWSIAANDLGPGASNAEIAAATERWITANSATIGSNPNLILPGMELRPPG</sequence>
<evidence type="ECO:0000313" key="3">
    <source>
        <dbReference type="EMBL" id="SDS28777.1"/>
    </source>
</evidence>
<dbReference type="InterPro" id="IPR036779">
    <property type="entry name" value="LysM_dom_sf"/>
</dbReference>
<dbReference type="Gene3D" id="3.10.350.10">
    <property type="entry name" value="LysM domain"/>
    <property type="match status" value="1"/>
</dbReference>
<dbReference type="OrthoDB" id="3210682at2"/>
<keyword evidence="2" id="KW-0472">Membrane</keyword>
<gene>
    <name evidence="3" type="ORF">SAMN04489860_1216</name>
</gene>
<dbReference type="AlphaFoldDB" id="A0A1H1QZ58"/>
<evidence type="ECO:0008006" key="5">
    <source>
        <dbReference type="Google" id="ProtNLM"/>
    </source>
</evidence>
<feature type="transmembrane region" description="Helical" evidence="2">
    <location>
        <begin position="43"/>
        <end position="63"/>
    </location>
</feature>
<evidence type="ECO:0000313" key="4">
    <source>
        <dbReference type="Proteomes" id="UP000185663"/>
    </source>
</evidence>
<keyword evidence="2" id="KW-0812">Transmembrane</keyword>
<dbReference type="eggNOG" id="COG1652">
    <property type="taxonomic scope" value="Bacteria"/>
</dbReference>
<dbReference type="STRING" id="545619.SAMN04489860_1216"/>